<dbReference type="Pfam" id="PF02585">
    <property type="entry name" value="PIG-L"/>
    <property type="match status" value="1"/>
</dbReference>
<dbReference type="AlphaFoldDB" id="A0ABD5E4Z8"/>
<proteinExistence type="predicted"/>
<comment type="caution">
    <text evidence="2">The sequence shown here is derived from an EMBL/GenBank/DDBJ whole genome shotgun (WGS) entry which is preliminary data.</text>
</comment>
<keyword evidence="1" id="KW-0862">Zinc</keyword>
<dbReference type="InterPro" id="IPR003737">
    <property type="entry name" value="GlcNAc_PI_deacetylase-related"/>
</dbReference>
<sequence length="247" mass="26430">MSGPDPIQAPGTDEALWRAWERWAELREAVLPQGPVVVVAAHPDDEVLGAGGALALLAAAGNPLTVVTVTDGEGSHPRTRVLRPPALAARRATELRAALARLGASAARTVRLRVPDTAVAAHEEEVRRALVPLTEGAALVLAPWTGDVHADHEATGRAARAAARETGAPSAAYPVWMWHWARPDDPRVPWHRAARLDLPADVRARKRDAVACFRSQIAPLGPAPEDAAILPPAELAHHVRDFEVWFA</sequence>
<evidence type="ECO:0000313" key="2">
    <source>
        <dbReference type="EMBL" id="MDT0416496.1"/>
    </source>
</evidence>
<protein>
    <submittedName>
        <fullName evidence="2">PIG-L family deacetylase</fullName>
    </submittedName>
</protein>
<dbReference type="InterPro" id="IPR024078">
    <property type="entry name" value="LmbE-like_dom_sf"/>
</dbReference>
<gene>
    <name evidence="2" type="ORF">RM574_13465</name>
</gene>
<accession>A0ABD5E4Z8</accession>
<dbReference type="Proteomes" id="UP001183607">
    <property type="component" value="Unassembled WGS sequence"/>
</dbReference>
<dbReference type="GO" id="GO:0016137">
    <property type="term" value="P:glycoside metabolic process"/>
    <property type="evidence" value="ECO:0007669"/>
    <property type="project" value="UniProtKB-ARBA"/>
</dbReference>
<dbReference type="PANTHER" id="PTHR12993">
    <property type="entry name" value="N-ACETYLGLUCOSAMINYL-PHOSPHATIDYLINOSITOL DE-N-ACETYLASE-RELATED"/>
    <property type="match status" value="1"/>
</dbReference>
<organism evidence="2 3">
    <name type="scientific">Streptomyces evansiae</name>
    <dbReference type="NCBI Taxonomy" id="3075535"/>
    <lineage>
        <taxon>Bacteria</taxon>
        <taxon>Bacillati</taxon>
        <taxon>Actinomycetota</taxon>
        <taxon>Actinomycetes</taxon>
        <taxon>Kitasatosporales</taxon>
        <taxon>Streptomycetaceae</taxon>
        <taxon>Streptomyces</taxon>
    </lineage>
</organism>
<reference evidence="3" key="1">
    <citation type="submission" date="2023-07" db="EMBL/GenBank/DDBJ databases">
        <title>30 novel species of actinomycetes from the DSMZ collection.</title>
        <authorList>
            <person name="Nouioui I."/>
        </authorList>
    </citation>
    <scope>NUCLEOTIDE SEQUENCE [LARGE SCALE GENOMIC DNA]</scope>
    <source>
        <strain evidence="3">DSM 41982</strain>
    </source>
</reference>
<name>A0ABD5E4Z8_9ACTN</name>
<dbReference type="EMBL" id="JAVRER010000017">
    <property type="protein sequence ID" value="MDT0416496.1"/>
    <property type="molecule type" value="Genomic_DNA"/>
</dbReference>
<dbReference type="Gene3D" id="3.40.50.10320">
    <property type="entry name" value="LmbE-like"/>
    <property type="match status" value="1"/>
</dbReference>
<evidence type="ECO:0000313" key="3">
    <source>
        <dbReference type="Proteomes" id="UP001183607"/>
    </source>
</evidence>
<dbReference type="RefSeq" id="WP_311677062.1">
    <property type="nucleotide sequence ID" value="NZ_JAVRER010000017.1"/>
</dbReference>
<evidence type="ECO:0000256" key="1">
    <source>
        <dbReference type="ARBA" id="ARBA00022833"/>
    </source>
</evidence>
<dbReference type="PANTHER" id="PTHR12993:SF29">
    <property type="entry name" value="BLR3841 PROTEIN"/>
    <property type="match status" value="1"/>
</dbReference>
<dbReference type="SUPFAM" id="SSF102588">
    <property type="entry name" value="LmbE-like"/>
    <property type="match status" value="1"/>
</dbReference>